<dbReference type="PROSITE" id="PS51257">
    <property type="entry name" value="PROKAR_LIPOPROTEIN"/>
    <property type="match status" value="1"/>
</dbReference>
<feature type="domain" description="DUF305" evidence="1">
    <location>
        <begin position="67"/>
        <end position="214"/>
    </location>
</feature>
<gene>
    <name evidence="2" type="ORF">RH861_01715</name>
</gene>
<keyword evidence="3" id="KW-1185">Reference proteome</keyword>
<evidence type="ECO:0000259" key="1">
    <source>
        <dbReference type="Pfam" id="PF03713"/>
    </source>
</evidence>
<reference evidence="3" key="1">
    <citation type="submission" date="2023-07" db="EMBL/GenBank/DDBJ databases">
        <title>Description of three actinobacteria isolated from air of manufacturing shop in a pharmaceutical factory.</title>
        <authorList>
            <person name="Zhang D.-F."/>
        </authorList>
    </citation>
    <scope>NUCLEOTIDE SEQUENCE [LARGE SCALE GENOMIC DNA]</scope>
    <source>
        <strain evidence="3">CCTCC AB 2011122</strain>
    </source>
</reference>
<dbReference type="EMBL" id="JAVKGS010000001">
    <property type="protein sequence ID" value="MDR5690771.1"/>
    <property type="molecule type" value="Genomic_DNA"/>
</dbReference>
<dbReference type="InterPro" id="IPR012347">
    <property type="entry name" value="Ferritin-like"/>
</dbReference>
<organism evidence="2 3">
    <name type="scientific">Agromyces indicus</name>
    <dbReference type="NCBI Taxonomy" id="758919"/>
    <lineage>
        <taxon>Bacteria</taxon>
        <taxon>Bacillati</taxon>
        <taxon>Actinomycetota</taxon>
        <taxon>Actinomycetes</taxon>
        <taxon>Micrococcales</taxon>
        <taxon>Microbacteriaceae</taxon>
        <taxon>Agromyces</taxon>
    </lineage>
</organism>
<evidence type="ECO:0000313" key="2">
    <source>
        <dbReference type="EMBL" id="MDR5690771.1"/>
    </source>
</evidence>
<dbReference type="PANTHER" id="PTHR36933:SF1">
    <property type="entry name" value="SLL0788 PROTEIN"/>
    <property type="match status" value="1"/>
</dbReference>
<dbReference type="RefSeq" id="WP_197466982.1">
    <property type="nucleotide sequence ID" value="NZ_BAABBS010000001.1"/>
</dbReference>
<dbReference type="Gene3D" id="1.20.1260.10">
    <property type="match status" value="1"/>
</dbReference>
<accession>A0ABU1FH43</accession>
<name>A0ABU1FH43_9MICO</name>
<dbReference type="Proteomes" id="UP001260072">
    <property type="component" value="Unassembled WGS sequence"/>
</dbReference>
<sequence length="218" mass="23969">MTVLRRSLVFGTTVALGLGLTACTPGAPEVPEPTGPIVQLGAPGEPNRTMSPEEAASLEQAGHTEADIEYMQMMILHHEQALTMTGYVEDRTRDRDIRLLAERMRLSQDGEMDQMAAWLQERGTPLRDEHGGHGGGHDMPGMLTDEQLAELEAAKGAEFDRLFLEYMIQHHQGAMEMTADLWAAGGGQEASIGQFARHVESDQGIEITRMQQMLADRT</sequence>
<proteinExistence type="predicted"/>
<evidence type="ECO:0000313" key="3">
    <source>
        <dbReference type="Proteomes" id="UP001260072"/>
    </source>
</evidence>
<dbReference type="InterPro" id="IPR005183">
    <property type="entry name" value="DUF305_CopM-like"/>
</dbReference>
<protein>
    <submittedName>
        <fullName evidence="2">DUF305 domain-containing protein</fullName>
    </submittedName>
</protein>
<dbReference type="Pfam" id="PF03713">
    <property type="entry name" value="DUF305"/>
    <property type="match status" value="1"/>
</dbReference>
<comment type="caution">
    <text evidence="2">The sequence shown here is derived from an EMBL/GenBank/DDBJ whole genome shotgun (WGS) entry which is preliminary data.</text>
</comment>
<dbReference type="PANTHER" id="PTHR36933">
    <property type="entry name" value="SLL0788 PROTEIN"/>
    <property type="match status" value="1"/>
</dbReference>